<evidence type="ECO:0000313" key="2">
    <source>
        <dbReference type="EMBL" id="THD25759.1"/>
    </source>
</evidence>
<dbReference type="InterPro" id="IPR029321">
    <property type="entry name" value="INTS2"/>
</dbReference>
<dbReference type="GO" id="GO:0034472">
    <property type="term" value="P:snRNA 3'-end processing"/>
    <property type="evidence" value="ECO:0007669"/>
    <property type="project" value="TreeGrafter"/>
</dbReference>
<gene>
    <name evidence="2" type="ORF">D915_003372</name>
</gene>
<name>A0A4E0RB66_FASHE</name>
<protein>
    <submittedName>
        <fullName evidence="2">Uncharacterized protein</fullName>
    </submittedName>
</protein>
<dbReference type="PANTHER" id="PTHR28608">
    <property type="entry name" value="INTEGRATOR COMPLEX SUBUNIT 2"/>
    <property type="match status" value="1"/>
</dbReference>
<feature type="region of interest" description="Disordered" evidence="1">
    <location>
        <begin position="102"/>
        <end position="122"/>
    </location>
</feature>
<dbReference type="EMBL" id="JXXN02001002">
    <property type="protein sequence ID" value="THD25759.1"/>
    <property type="molecule type" value="Genomic_DNA"/>
</dbReference>
<dbReference type="Proteomes" id="UP000230066">
    <property type="component" value="Unassembled WGS sequence"/>
</dbReference>
<evidence type="ECO:0000313" key="3">
    <source>
        <dbReference type="Proteomes" id="UP000230066"/>
    </source>
</evidence>
<dbReference type="Pfam" id="PF14750">
    <property type="entry name" value="INTS2"/>
    <property type="match status" value="1"/>
</dbReference>
<feature type="compositionally biased region" description="Low complexity" evidence="1">
    <location>
        <begin position="55"/>
        <end position="76"/>
    </location>
</feature>
<dbReference type="GO" id="GO:0032039">
    <property type="term" value="C:integrator complex"/>
    <property type="evidence" value="ECO:0007669"/>
    <property type="project" value="InterPro"/>
</dbReference>
<accession>A0A4E0RB66</accession>
<proteinExistence type="predicted"/>
<evidence type="ECO:0000256" key="1">
    <source>
        <dbReference type="SAM" id="MobiDB-lite"/>
    </source>
</evidence>
<reference evidence="2" key="1">
    <citation type="submission" date="2019-03" db="EMBL/GenBank/DDBJ databases">
        <title>Improved annotation for the trematode Fasciola hepatica.</title>
        <authorList>
            <person name="Choi Y.-J."/>
            <person name="Martin J."/>
            <person name="Mitreva M."/>
        </authorList>
    </citation>
    <scope>NUCLEOTIDE SEQUENCE [LARGE SCALE GENOMIC DNA]</scope>
</reference>
<dbReference type="PANTHER" id="PTHR28608:SF1">
    <property type="entry name" value="INTEGRATOR COMPLEX SUBUNIT 2"/>
    <property type="match status" value="1"/>
</dbReference>
<feature type="region of interest" description="Disordered" evidence="1">
    <location>
        <begin position="55"/>
        <end position="86"/>
    </location>
</feature>
<comment type="caution">
    <text evidence="2">The sequence shown here is derived from an EMBL/GenBank/DDBJ whole genome shotgun (WGS) entry which is preliminary data.</text>
</comment>
<organism evidence="2 3">
    <name type="scientific">Fasciola hepatica</name>
    <name type="common">Liver fluke</name>
    <dbReference type="NCBI Taxonomy" id="6192"/>
    <lineage>
        <taxon>Eukaryota</taxon>
        <taxon>Metazoa</taxon>
        <taxon>Spiralia</taxon>
        <taxon>Lophotrochozoa</taxon>
        <taxon>Platyhelminthes</taxon>
        <taxon>Trematoda</taxon>
        <taxon>Digenea</taxon>
        <taxon>Plagiorchiida</taxon>
        <taxon>Echinostomata</taxon>
        <taxon>Echinostomatoidea</taxon>
        <taxon>Fasciolidae</taxon>
        <taxon>Fasciola</taxon>
    </lineage>
</organism>
<sequence>MLDTVISSDFLFFQSIRCPSLLRILLRILESNLLASRSHWTHRLVERIVIPPSAGNRSTATAGSASATSTTANSVTLTHLPSGPVRTGAGSSVVAAINGSDTLSDGPATAQSGNSQTTGTTLSDEECERLCSTMLLTQNATVVHLLLEHCLPTEAERDRASEITVLREVRNIICTYIHYMFIAEPALADVIVWQTYPRSLLAVSAQAIPSLHICLDSVVNVFRLSGDYAKMIFCLDLVSHLSLHYNIQSALERAAFMIDSFYHILTAVVSTDERPDLFQACLPALVRLGEAFPSLAPVIVRLILAVGAQIGNILPESTRTALRLSLLGDRDSDLIEWTDETLALPLRERSAICLRQAMITFDKIVRRSSAQRFLYYPPEWASA</sequence>
<dbReference type="AlphaFoldDB" id="A0A4E0RB66"/>
<keyword evidence="3" id="KW-1185">Reference proteome</keyword>